<protein>
    <submittedName>
        <fullName evidence="10">Spermidine Putrescine ABC transporter permease component PotB (TC 3.A.1.11.1)</fullName>
    </submittedName>
</protein>
<dbReference type="PANTHER" id="PTHR42929">
    <property type="entry name" value="INNER MEMBRANE ABC TRANSPORTER PERMEASE PROTEIN YDCU-RELATED-RELATED"/>
    <property type="match status" value="1"/>
</dbReference>
<keyword evidence="7 8" id="KW-0472">Membrane</keyword>
<dbReference type="InterPro" id="IPR035906">
    <property type="entry name" value="MetI-like_sf"/>
</dbReference>
<evidence type="ECO:0000256" key="1">
    <source>
        <dbReference type="ARBA" id="ARBA00004651"/>
    </source>
</evidence>
<feature type="transmembrane region" description="Helical" evidence="8">
    <location>
        <begin position="321"/>
        <end position="344"/>
    </location>
</feature>
<evidence type="ECO:0000313" key="10">
    <source>
        <dbReference type="EMBL" id="CUS55271.1"/>
    </source>
</evidence>
<comment type="subcellular location">
    <subcellularLocation>
        <location evidence="1">Cell membrane</location>
        <topology evidence="1">Multi-pass membrane protein</topology>
    </subcellularLocation>
</comment>
<keyword evidence="6 8" id="KW-1133">Transmembrane helix</keyword>
<evidence type="ECO:0000256" key="8">
    <source>
        <dbReference type="SAM" id="Phobius"/>
    </source>
</evidence>
<keyword evidence="5 8" id="KW-0812">Transmembrane</keyword>
<feature type="transmembrane region" description="Helical" evidence="8">
    <location>
        <begin position="507"/>
        <end position="530"/>
    </location>
</feature>
<gene>
    <name evidence="10" type="ORF">MGWOODY_XGa2282</name>
</gene>
<dbReference type="InterPro" id="IPR000515">
    <property type="entry name" value="MetI-like"/>
</dbReference>
<feature type="transmembrane region" description="Helical" evidence="8">
    <location>
        <begin position="34"/>
        <end position="57"/>
    </location>
</feature>
<evidence type="ECO:0000256" key="2">
    <source>
        <dbReference type="ARBA" id="ARBA00007069"/>
    </source>
</evidence>
<feature type="transmembrane region" description="Helical" evidence="8">
    <location>
        <begin position="356"/>
        <end position="379"/>
    </location>
</feature>
<keyword evidence="4" id="KW-1003">Cell membrane</keyword>
<organism evidence="10">
    <name type="scientific">hydrothermal vent metagenome</name>
    <dbReference type="NCBI Taxonomy" id="652676"/>
    <lineage>
        <taxon>unclassified sequences</taxon>
        <taxon>metagenomes</taxon>
        <taxon>ecological metagenomes</taxon>
    </lineage>
</organism>
<dbReference type="Pfam" id="PF00528">
    <property type="entry name" value="BPD_transp_1"/>
    <property type="match status" value="1"/>
</dbReference>
<dbReference type="SUPFAM" id="SSF161098">
    <property type="entry name" value="MetI-like"/>
    <property type="match status" value="1"/>
</dbReference>
<dbReference type="CDD" id="cd06261">
    <property type="entry name" value="TM_PBP2"/>
    <property type="match status" value="1"/>
</dbReference>
<dbReference type="AlphaFoldDB" id="A0A160TWM5"/>
<evidence type="ECO:0000256" key="4">
    <source>
        <dbReference type="ARBA" id="ARBA00022475"/>
    </source>
</evidence>
<reference evidence="10" key="1">
    <citation type="submission" date="2015-10" db="EMBL/GenBank/DDBJ databases">
        <authorList>
            <person name="Gilbert D.G."/>
        </authorList>
    </citation>
    <scope>NUCLEOTIDE SEQUENCE</scope>
</reference>
<feature type="transmembrane region" description="Helical" evidence="8">
    <location>
        <begin position="405"/>
        <end position="430"/>
    </location>
</feature>
<feature type="transmembrane region" description="Helical" evidence="8">
    <location>
        <begin position="465"/>
        <end position="487"/>
    </location>
</feature>
<sequence>MAIANAPSAPILTADGIPLRVSLRRSMRRSKLRALALVLPAFLFLVIVFILPIGNLLTRSVDDALINHQLPLTFSLIETWDRDQQSLPEEALFESVYLDLTTINKFLIANNTGASVDVSNAAWWLKIPPKGPYKESIVQINPRWGEAGAWQPLKQLVDKSLAHRGTEKEKRNVKQRAAFDLCSELTPLRNASCRTLFKALETWDGQSAPDESLFAALYKDLNSAQKILSGKSSTRMNYEEPGWKGIIRTSLRKFKTIEGPPYRDALIKANKGWGEVRFWQSLVLMKDARTMGYYLNAFDRRYDVDKNIILRSEERRVYVMLWWRTLILSLIVTVGCLVLSYPVAHLLATLPLRYSNLLMICVLMPFWTSLLVRIVSWMVMLQQEGVINDALVWTRLISDENRLPMMYNFTGTVIVMIQILLPFMILPIYSVMKTIPPSYMRAAQNLGAAPSLAFLRVYMPLTLPGVGAGVILVFIVAIGYYITPELVGGKDGRLIGNMIAYHMQKSLNWGLGAAMGTVLLAAILVLYWVYDKIVGVDNLKMG</sequence>
<dbReference type="GO" id="GO:0055085">
    <property type="term" value="P:transmembrane transport"/>
    <property type="evidence" value="ECO:0007669"/>
    <property type="project" value="InterPro"/>
</dbReference>
<proteinExistence type="inferred from homology"/>
<name>A0A160TWM5_9ZZZZ</name>
<evidence type="ECO:0000256" key="3">
    <source>
        <dbReference type="ARBA" id="ARBA00022448"/>
    </source>
</evidence>
<dbReference type="EMBL" id="CZRL01000128">
    <property type="protein sequence ID" value="CUS55271.1"/>
    <property type="molecule type" value="Genomic_DNA"/>
</dbReference>
<dbReference type="PROSITE" id="PS50928">
    <property type="entry name" value="ABC_TM1"/>
    <property type="match status" value="1"/>
</dbReference>
<comment type="similarity">
    <text evidence="2">Belongs to the binding-protein-dependent transport system permease family. CysTW subfamily.</text>
</comment>
<evidence type="ECO:0000256" key="6">
    <source>
        <dbReference type="ARBA" id="ARBA00022989"/>
    </source>
</evidence>
<keyword evidence="3" id="KW-0813">Transport</keyword>
<accession>A0A160TWM5</accession>
<feature type="domain" description="ABC transmembrane type-1" evidence="9">
    <location>
        <begin position="322"/>
        <end position="530"/>
    </location>
</feature>
<evidence type="ECO:0000259" key="9">
    <source>
        <dbReference type="PROSITE" id="PS50928"/>
    </source>
</evidence>
<evidence type="ECO:0000256" key="7">
    <source>
        <dbReference type="ARBA" id="ARBA00023136"/>
    </source>
</evidence>
<dbReference type="GO" id="GO:0005886">
    <property type="term" value="C:plasma membrane"/>
    <property type="evidence" value="ECO:0007669"/>
    <property type="project" value="UniProtKB-SubCell"/>
</dbReference>
<dbReference type="Gene3D" id="1.10.3720.10">
    <property type="entry name" value="MetI-like"/>
    <property type="match status" value="1"/>
</dbReference>
<evidence type="ECO:0000256" key="5">
    <source>
        <dbReference type="ARBA" id="ARBA00022692"/>
    </source>
</evidence>
<dbReference type="PANTHER" id="PTHR42929:SF5">
    <property type="entry name" value="ABC TRANSPORTER PERMEASE PROTEIN"/>
    <property type="match status" value="1"/>
</dbReference>